<dbReference type="Pfam" id="PF00134">
    <property type="entry name" value="Cyclin_N"/>
    <property type="match status" value="1"/>
</dbReference>
<name>A0A8X6FSD9_TRICU</name>
<gene>
    <name evidence="3" type="primary">Ccnt1</name>
    <name evidence="3" type="ORF">TNCT_714461</name>
</gene>
<dbReference type="SUPFAM" id="SSF47954">
    <property type="entry name" value="Cyclin-like"/>
    <property type="match status" value="2"/>
</dbReference>
<dbReference type="AlphaFoldDB" id="A0A8X6FSD9"/>
<dbReference type="GO" id="GO:0016538">
    <property type="term" value="F:cyclin-dependent protein serine/threonine kinase regulator activity"/>
    <property type="evidence" value="ECO:0007669"/>
    <property type="project" value="InterPro"/>
</dbReference>
<dbReference type="Pfam" id="PF21797">
    <property type="entry name" value="CycT2-like_C"/>
    <property type="match status" value="1"/>
</dbReference>
<dbReference type="InterPro" id="IPR006671">
    <property type="entry name" value="Cyclin_N"/>
</dbReference>
<dbReference type="Gene3D" id="1.10.472.10">
    <property type="entry name" value="Cyclin-like"/>
    <property type="match status" value="2"/>
</dbReference>
<comment type="caution">
    <text evidence="3">The sequence shown here is derived from an EMBL/GenBank/DDBJ whole genome shotgun (WGS) entry which is preliminary data.</text>
</comment>
<dbReference type="EMBL" id="BMAO01030161">
    <property type="protein sequence ID" value="GFQ66148.1"/>
    <property type="molecule type" value="Genomic_DNA"/>
</dbReference>
<dbReference type="OrthoDB" id="6432768at2759"/>
<evidence type="ECO:0000256" key="1">
    <source>
        <dbReference type="ARBA" id="ARBA00023127"/>
    </source>
</evidence>
<dbReference type="GO" id="GO:0006357">
    <property type="term" value="P:regulation of transcription by RNA polymerase II"/>
    <property type="evidence" value="ECO:0007669"/>
    <property type="project" value="InterPro"/>
</dbReference>
<accession>A0A8X6FSD9</accession>
<dbReference type="PANTHER" id="PTHR10026">
    <property type="entry name" value="CYCLIN"/>
    <property type="match status" value="1"/>
</dbReference>
<keyword evidence="1" id="KW-0195">Cyclin</keyword>
<organism evidence="3 4">
    <name type="scientific">Trichonephila clavata</name>
    <name type="common">Joro spider</name>
    <name type="synonym">Nephila clavata</name>
    <dbReference type="NCBI Taxonomy" id="2740835"/>
    <lineage>
        <taxon>Eukaryota</taxon>
        <taxon>Metazoa</taxon>
        <taxon>Ecdysozoa</taxon>
        <taxon>Arthropoda</taxon>
        <taxon>Chelicerata</taxon>
        <taxon>Arachnida</taxon>
        <taxon>Araneae</taxon>
        <taxon>Araneomorphae</taxon>
        <taxon>Entelegynae</taxon>
        <taxon>Araneoidea</taxon>
        <taxon>Nephilidae</taxon>
        <taxon>Trichonephila</taxon>
    </lineage>
</organism>
<dbReference type="Proteomes" id="UP000887116">
    <property type="component" value="Unassembled WGS sequence"/>
</dbReference>
<evidence type="ECO:0000313" key="3">
    <source>
        <dbReference type="EMBL" id="GFQ66148.1"/>
    </source>
</evidence>
<evidence type="ECO:0000259" key="2">
    <source>
        <dbReference type="Pfam" id="PF00134"/>
    </source>
</evidence>
<proteinExistence type="predicted"/>
<dbReference type="InterPro" id="IPR043198">
    <property type="entry name" value="Cyclin/Ssn8"/>
</dbReference>
<sequence length="269" mass="30195">MRRVLKLPVLPVITAIVYMHRFYTVRSFDEVLRHELCLAALFLAAKVHDHHLQLEQVVKAGNFSSGFPHLDVKSEIYLTKMKGVLFHEEILISVLGFCLDVMHPHPFVVLVCKAIKASEELSEDAYILATQSIINTTMSLKFSPKTVACICIHAACKIFSYKIQACTENPNWFSYVDSSLTLELLESLTMNFIGELGKGFGFTMPQSENVADSRCQPGSSNKRVLVRIPRRFITVSGDKPEIPRICPAVIQKSSKPPKMVRLASEPSRT</sequence>
<evidence type="ECO:0000313" key="4">
    <source>
        <dbReference type="Proteomes" id="UP000887116"/>
    </source>
</evidence>
<protein>
    <submittedName>
        <fullName evidence="3">Cyclin-T1</fullName>
    </submittedName>
</protein>
<keyword evidence="4" id="KW-1185">Reference proteome</keyword>
<reference evidence="3" key="1">
    <citation type="submission" date="2020-07" db="EMBL/GenBank/DDBJ databases">
        <title>Multicomponent nature underlies the extraordinary mechanical properties of spider dragline silk.</title>
        <authorList>
            <person name="Kono N."/>
            <person name="Nakamura H."/>
            <person name="Mori M."/>
            <person name="Yoshida Y."/>
            <person name="Ohtoshi R."/>
            <person name="Malay A.D."/>
            <person name="Moran D.A.P."/>
            <person name="Tomita M."/>
            <person name="Numata K."/>
            <person name="Arakawa K."/>
        </authorList>
    </citation>
    <scope>NUCLEOTIDE SEQUENCE</scope>
</reference>
<dbReference type="InterPro" id="IPR036915">
    <property type="entry name" value="Cyclin-like_sf"/>
</dbReference>
<feature type="domain" description="Cyclin N-terminal" evidence="2">
    <location>
        <begin position="12"/>
        <end position="61"/>
    </location>
</feature>